<feature type="transmembrane region" description="Helical" evidence="1">
    <location>
        <begin position="159"/>
        <end position="179"/>
    </location>
</feature>
<accession>A0A6B2L5N8</accession>
<organism evidence="3">
    <name type="scientific">Arcella intermedia</name>
    <dbReference type="NCBI Taxonomy" id="1963864"/>
    <lineage>
        <taxon>Eukaryota</taxon>
        <taxon>Amoebozoa</taxon>
        <taxon>Tubulinea</taxon>
        <taxon>Elardia</taxon>
        <taxon>Arcellinida</taxon>
        <taxon>Sphaerothecina</taxon>
        <taxon>Arcellidae</taxon>
        <taxon>Arcella</taxon>
    </lineage>
</organism>
<feature type="transmembrane region" description="Helical" evidence="1">
    <location>
        <begin position="369"/>
        <end position="389"/>
    </location>
</feature>
<dbReference type="InterPro" id="IPR019336">
    <property type="entry name" value="GPR180/TMEM145_TM"/>
</dbReference>
<dbReference type="EMBL" id="GIBP01003169">
    <property type="protein sequence ID" value="NDV32138.1"/>
    <property type="molecule type" value="Transcribed_RNA"/>
</dbReference>
<dbReference type="GO" id="GO:0019236">
    <property type="term" value="P:response to pheromone"/>
    <property type="evidence" value="ECO:0007669"/>
    <property type="project" value="InterPro"/>
</dbReference>
<feature type="transmembrane region" description="Helical" evidence="1">
    <location>
        <begin position="234"/>
        <end position="251"/>
    </location>
</feature>
<keyword evidence="1" id="KW-0812">Transmembrane</keyword>
<dbReference type="PANTHER" id="PTHR23252:SF24">
    <property type="entry name" value="TRANSMEMBRANE PROTEIN 145"/>
    <property type="match status" value="1"/>
</dbReference>
<feature type="transmembrane region" description="Helical" evidence="1">
    <location>
        <begin position="191"/>
        <end position="214"/>
    </location>
</feature>
<feature type="transmembrane region" description="Helical" evidence="1">
    <location>
        <begin position="263"/>
        <end position="284"/>
    </location>
</feature>
<keyword evidence="1" id="KW-1133">Transmembrane helix</keyword>
<dbReference type="InterPro" id="IPR047831">
    <property type="entry name" value="GPR180/TMEM145"/>
</dbReference>
<feature type="domain" description="GPR180/TMEM145 transmembrane" evidence="2">
    <location>
        <begin position="163"/>
        <end position="380"/>
    </location>
</feature>
<evidence type="ECO:0000256" key="1">
    <source>
        <dbReference type="SAM" id="Phobius"/>
    </source>
</evidence>
<reference evidence="3" key="1">
    <citation type="journal article" date="2020" name="J. Eukaryot. Microbiol.">
        <title>De novo Sequencing, Assembly and Annotation of the Transcriptome for the Free-Living Testate Amoeba Arcella intermedia.</title>
        <authorList>
            <person name="Ribeiro G.M."/>
            <person name="Porfirio-Sousa A.L."/>
            <person name="Maurer-Alcala X.X."/>
            <person name="Katz L.A."/>
            <person name="Lahr D.J.G."/>
        </authorList>
    </citation>
    <scope>NUCLEOTIDE SEQUENCE</scope>
</reference>
<proteinExistence type="predicted"/>
<dbReference type="AlphaFoldDB" id="A0A6B2L5N8"/>
<keyword evidence="1" id="KW-0472">Membrane</keyword>
<dbReference type="GO" id="GO:0007186">
    <property type="term" value="P:G protein-coupled receptor signaling pathway"/>
    <property type="evidence" value="ECO:0007669"/>
    <property type="project" value="InterPro"/>
</dbReference>
<name>A0A6B2L5N8_9EUKA</name>
<feature type="transmembrane region" description="Helical" evidence="1">
    <location>
        <begin position="332"/>
        <end position="357"/>
    </location>
</feature>
<dbReference type="PANTHER" id="PTHR23252">
    <property type="entry name" value="INTIMAL THICKNESS RECEPTOR-RELATED"/>
    <property type="match status" value="1"/>
</dbReference>
<protein>
    <recommendedName>
        <fullName evidence="2">GPR180/TMEM145 transmembrane domain-containing protein</fullName>
    </recommendedName>
</protein>
<feature type="transmembrane region" description="Helical" evidence="1">
    <location>
        <begin position="296"/>
        <end position="317"/>
    </location>
</feature>
<evidence type="ECO:0000259" key="2">
    <source>
        <dbReference type="Pfam" id="PF10192"/>
    </source>
</evidence>
<evidence type="ECO:0000313" key="3">
    <source>
        <dbReference type="EMBL" id="NDV32138.1"/>
    </source>
</evidence>
<sequence length="418" mass="47656">MLIALAAVRPAQGAYYSGSFAADKPWTFFHKFCFSNMDSGDGNITFTITHTNPNLQIMLYLGINEDGSWDNAYDNRDKLTCQELVDLHRGGSAGIQNVVSGVESQFRVHQATRAYFWYVVLADCSSTRIDVSHYDMRFTNPGGYWEREISYDEFDVPQMYIAFFLLYVILISLHCWGVWKLIKVESWHPLVRILTGAITLESCAVLFEMIHYLIYLRDGVGAPGLQGVAEFMGMASEIVLMFLCILVAKGWAITTLLLTDRNLIIVVMVLFVISYLGLFVWDYVWKDPSTIYFFESIPGIILICMRVLFTGWFLWCIRQTVNFESLPDKKKFYFVFGFCFLLWLLLLPIAVCISLAISPWVRFKIIRGLSLSIDSTAFISFTVLFWPYLVSKYFNVSSSPTLLSGIDRDAPSYGGEGL</sequence>
<dbReference type="Pfam" id="PF10192">
    <property type="entry name" value="GPR180-TMEM145_TM"/>
    <property type="match status" value="1"/>
</dbReference>